<dbReference type="Proteomes" id="UP000076078">
    <property type="component" value="Unassembled WGS sequence"/>
</dbReference>
<gene>
    <name evidence="1" type="ORF">DLAC_10183</name>
</gene>
<reference evidence="1 2" key="1">
    <citation type="submission" date="2015-12" db="EMBL/GenBank/DDBJ databases">
        <title>Dictyostelia acquired genes for synthesis and detection of signals that induce cell-type specialization by lateral gene transfer from prokaryotes.</title>
        <authorList>
            <person name="Gloeckner G."/>
            <person name="Schaap P."/>
        </authorList>
    </citation>
    <scope>NUCLEOTIDE SEQUENCE [LARGE SCALE GENOMIC DNA]</scope>
    <source>
        <strain evidence="1 2">TK</strain>
    </source>
</reference>
<organism evidence="1 2">
    <name type="scientific">Tieghemostelium lacteum</name>
    <name type="common">Slime mold</name>
    <name type="synonym">Dictyostelium lacteum</name>
    <dbReference type="NCBI Taxonomy" id="361077"/>
    <lineage>
        <taxon>Eukaryota</taxon>
        <taxon>Amoebozoa</taxon>
        <taxon>Evosea</taxon>
        <taxon>Eumycetozoa</taxon>
        <taxon>Dictyostelia</taxon>
        <taxon>Dictyosteliales</taxon>
        <taxon>Raperosteliaceae</taxon>
        <taxon>Tieghemostelium</taxon>
    </lineage>
</organism>
<keyword evidence="2" id="KW-1185">Reference proteome</keyword>
<protein>
    <submittedName>
        <fullName evidence="1">Uncharacterized protein</fullName>
    </submittedName>
</protein>
<accession>A0A151Z6D6</accession>
<evidence type="ECO:0000313" key="2">
    <source>
        <dbReference type="Proteomes" id="UP000076078"/>
    </source>
</evidence>
<name>A0A151Z6D6_TIELA</name>
<proteinExistence type="predicted"/>
<dbReference type="AlphaFoldDB" id="A0A151Z6D6"/>
<dbReference type="EMBL" id="LODT01000041">
    <property type="protein sequence ID" value="KYQ89505.1"/>
    <property type="molecule type" value="Genomic_DNA"/>
</dbReference>
<dbReference type="InParanoid" id="A0A151Z6D6"/>
<evidence type="ECO:0000313" key="1">
    <source>
        <dbReference type="EMBL" id="KYQ89505.1"/>
    </source>
</evidence>
<sequence length="105" mass="12557">MSLPRLIFVKIFKYFQYNEPDGRNYKVYKLISLLSRECRDIIAPLFSYKITIHNFNSVITFLNFNHQYHKAELTLDTSIYSKSVFGEADKDRKFRKINRGNHLCL</sequence>
<comment type="caution">
    <text evidence="1">The sequence shown here is derived from an EMBL/GenBank/DDBJ whole genome shotgun (WGS) entry which is preliminary data.</text>
</comment>